<organism evidence="4 5">
    <name type="scientific">Citricoccus zhacaiensis</name>
    <dbReference type="NCBI Taxonomy" id="489142"/>
    <lineage>
        <taxon>Bacteria</taxon>
        <taxon>Bacillati</taxon>
        <taxon>Actinomycetota</taxon>
        <taxon>Actinomycetes</taxon>
        <taxon>Micrococcales</taxon>
        <taxon>Micrococcaceae</taxon>
        <taxon>Citricoccus</taxon>
    </lineage>
</organism>
<evidence type="ECO:0000313" key="5">
    <source>
        <dbReference type="Proteomes" id="UP000642509"/>
    </source>
</evidence>
<sequence length="399" mass="43469">MPSAASHQVVIVGGGPVGLINALGLARQGVDVIVLERHADVVPEPRAMTYHWAVLDGLAELGILEDMEAEGFRLHEMCYRVFRTGEVIRLGIDAVRHLTPYPYAVVLGQDQISRIVLQHLAAFPNASVQWSTEVISVEQDGNGATIRARASGQEIEIHADWVIGADGARSLVRKASEADFVGFTWPEQFVATNVRYDLGAHGWDDCNYLVDPEFGAVIAKVTSDGLWRVTFAEPADSPMGSIEERIEDFYRTVLPGTGPYNKTLHSVYRMHQRVASSMRTGRLLLAGDAAHATNPTNGFGLVSGMMDSLVLADALGAVIAGTAPQSVLDHYSDDRRRVFNEVATPSSSETKRLVFHSTDPERLESDLTRLRSLAADPEMRVNQLMVGHGLLTPSLVPVP</sequence>
<keyword evidence="2" id="KW-0520">NAD</keyword>
<name>A0ABQ2MCQ3_9MICC</name>
<dbReference type="PANTHER" id="PTHR43476:SF4">
    <property type="entry name" value="BLR0106 PROTEIN"/>
    <property type="match status" value="1"/>
</dbReference>
<evidence type="ECO:0000256" key="1">
    <source>
        <dbReference type="ARBA" id="ARBA00023002"/>
    </source>
</evidence>
<dbReference type="PANTHER" id="PTHR43476">
    <property type="entry name" value="3-(3-HYDROXY-PHENYL)PROPIONATE/3-HYDROXYCINNAMIC ACID HYDROXYLASE"/>
    <property type="match status" value="1"/>
</dbReference>
<evidence type="ECO:0000256" key="2">
    <source>
        <dbReference type="ARBA" id="ARBA00023027"/>
    </source>
</evidence>
<dbReference type="Pfam" id="PF01494">
    <property type="entry name" value="FAD_binding_3"/>
    <property type="match status" value="1"/>
</dbReference>
<dbReference type="InterPro" id="IPR036188">
    <property type="entry name" value="FAD/NAD-bd_sf"/>
</dbReference>
<dbReference type="InterPro" id="IPR050631">
    <property type="entry name" value="PheA/TfdB_FAD_monoxygenase"/>
</dbReference>
<evidence type="ECO:0000313" key="4">
    <source>
        <dbReference type="EMBL" id="GGO48678.1"/>
    </source>
</evidence>
<keyword evidence="5" id="KW-1185">Reference proteome</keyword>
<accession>A0ABQ2MCQ3</accession>
<dbReference type="InterPro" id="IPR002938">
    <property type="entry name" value="FAD-bd"/>
</dbReference>
<dbReference type="GO" id="GO:0004497">
    <property type="term" value="F:monooxygenase activity"/>
    <property type="evidence" value="ECO:0007669"/>
    <property type="project" value="UniProtKB-KW"/>
</dbReference>
<dbReference type="PRINTS" id="PR00420">
    <property type="entry name" value="RNGMNOXGNASE"/>
</dbReference>
<dbReference type="Gene3D" id="3.30.70.2450">
    <property type="match status" value="1"/>
</dbReference>
<protein>
    <submittedName>
        <fullName evidence="4">Pentachlorophenol monooxygenase</fullName>
    </submittedName>
</protein>
<gene>
    <name evidence="4" type="ORF">GCM10010977_28820</name>
</gene>
<dbReference type="EMBL" id="BMLQ01000010">
    <property type="protein sequence ID" value="GGO48678.1"/>
    <property type="molecule type" value="Genomic_DNA"/>
</dbReference>
<dbReference type="Gene3D" id="3.50.50.60">
    <property type="entry name" value="FAD/NAD(P)-binding domain"/>
    <property type="match status" value="1"/>
</dbReference>
<dbReference type="RefSeq" id="WP_188806868.1">
    <property type="nucleotide sequence ID" value="NZ_BAAAOU010000010.1"/>
</dbReference>
<reference evidence="5" key="1">
    <citation type="journal article" date="2019" name="Int. J. Syst. Evol. Microbiol.">
        <title>The Global Catalogue of Microorganisms (GCM) 10K type strain sequencing project: providing services to taxonomists for standard genome sequencing and annotation.</title>
        <authorList>
            <consortium name="The Broad Institute Genomics Platform"/>
            <consortium name="The Broad Institute Genome Sequencing Center for Infectious Disease"/>
            <person name="Wu L."/>
            <person name="Ma J."/>
        </authorList>
    </citation>
    <scope>NUCLEOTIDE SEQUENCE [LARGE SCALE GENOMIC DNA]</scope>
    <source>
        <strain evidence="5">CGMCC 1.7064</strain>
    </source>
</reference>
<dbReference type="Proteomes" id="UP000642509">
    <property type="component" value="Unassembled WGS sequence"/>
</dbReference>
<keyword evidence="4" id="KW-0503">Monooxygenase</keyword>
<dbReference type="SUPFAM" id="SSF51905">
    <property type="entry name" value="FAD/NAD(P)-binding domain"/>
    <property type="match status" value="1"/>
</dbReference>
<feature type="domain" description="FAD-binding" evidence="3">
    <location>
        <begin position="8"/>
        <end position="343"/>
    </location>
</feature>
<proteinExistence type="predicted"/>
<comment type="caution">
    <text evidence="4">The sequence shown here is derived from an EMBL/GenBank/DDBJ whole genome shotgun (WGS) entry which is preliminary data.</text>
</comment>
<evidence type="ECO:0000259" key="3">
    <source>
        <dbReference type="Pfam" id="PF01494"/>
    </source>
</evidence>
<keyword evidence="1" id="KW-0560">Oxidoreductase</keyword>